<reference evidence="1" key="1">
    <citation type="submission" date="2021-06" db="EMBL/GenBank/DDBJ databases">
        <title>Comparative genomics, transcriptomics and evolutionary studies reveal genomic signatures of adaptation to plant cell wall in hemibiotrophic fungi.</title>
        <authorList>
            <consortium name="DOE Joint Genome Institute"/>
            <person name="Baroncelli R."/>
            <person name="Diaz J.F."/>
            <person name="Benocci T."/>
            <person name="Peng M."/>
            <person name="Battaglia E."/>
            <person name="Haridas S."/>
            <person name="Andreopoulos W."/>
            <person name="Labutti K."/>
            <person name="Pangilinan J."/>
            <person name="Floch G.L."/>
            <person name="Makela M.R."/>
            <person name="Henrissat B."/>
            <person name="Grigoriev I.V."/>
            <person name="Crouch J.A."/>
            <person name="De Vries R.P."/>
            <person name="Sukno S.A."/>
            <person name="Thon M.R."/>
        </authorList>
    </citation>
    <scope>NUCLEOTIDE SEQUENCE</scope>
    <source>
        <strain evidence="1">CBS 125086</strain>
    </source>
</reference>
<comment type="caution">
    <text evidence="1">The sequence shown here is derived from an EMBL/GenBank/DDBJ whole genome shotgun (WGS) entry which is preliminary data.</text>
</comment>
<name>A0AAD8QD89_9PEZI</name>
<sequence length="176" mass="19650">MSAMPVQFGRNMALPGPSPLVQGLAWCKVRNPGKGLCLWLMAASAARLDSRHGRGCKNSRVCVRSLRYFPYSGEMPTRGIIGTAATRARIWQPRKLVESLDAELGAKSTPSRWHDHRVLGTWHGAHAVFSCHVSVYDHVYLCGLTRDRPGCVFQFEGYDTGQRFQRELHQPSAKTV</sequence>
<dbReference type="EMBL" id="JAHLJV010000001">
    <property type="protein sequence ID" value="KAK1600099.1"/>
    <property type="molecule type" value="Genomic_DNA"/>
</dbReference>
<proteinExistence type="predicted"/>
<gene>
    <name evidence="1" type="ORF">LY79DRAFT_6359</name>
</gene>
<dbReference type="Proteomes" id="UP001230504">
    <property type="component" value="Unassembled WGS sequence"/>
</dbReference>
<dbReference type="GeneID" id="85446501"/>
<organism evidence="1 2">
    <name type="scientific">Colletotrichum navitas</name>
    <dbReference type="NCBI Taxonomy" id="681940"/>
    <lineage>
        <taxon>Eukaryota</taxon>
        <taxon>Fungi</taxon>
        <taxon>Dikarya</taxon>
        <taxon>Ascomycota</taxon>
        <taxon>Pezizomycotina</taxon>
        <taxon>Sordariomycetes</taxon>
        <taxon>Hypocreomycetidae</taxon>
        <taxon>Glomerellales</taxon>
        <taxon>Glomerellaceae</taxon>
        <taxon>Colletotrichum</taxon>
        <taxon>Colletotrichum graminicola species complex</taxon>
    </lineage>
</organism>
<evidence type="ECO:0000313" key="1">
    <source>
        <dbReference type="EMBL" id="KAK1600099.1"/>
    </source>
</evidence>
<keyword evidence="2" id="KW-1185">Reference proteome</keyword>
<evidence type="ECO:0000313" key="2">
    <source>
        <dbReference type="Proteomes" id="UP001230504"/>
    </source>
</evidence>
<accession>A0AAD8QD89</accession>
<protein>
    <submittedName>
        <fullName evidence="1">Uncharacterized protein</fullName>
    </submittedName>
</protein>
<dbReference type="AlphaFoldDB" id="A0AAD8QD89"/>
<dbReference type="RefSeq" id="XP_060420595.1">
    <property type="nucleotide sequence ID" value="XM_060562261.1"/>
</dbReference>